<dbReference type="InterPro" id="IPR000064">
    <property type="entry name" value="NLP_P60_dom"/>
</dbReference>
<feature type="chain" id="PRO_5035194261" description="NlpC/P60 domain-containing protein" evidence="5">
    <location>
        <begin position="45"/>
        <end position="273"/>
    </location>
</feature>
<keyword evidence="3" id="KW-0378">Hydrolase</keyword>
<dbReference type="PANTHER" id="PTHR47359">
    <property type="entry name" value="PEPTIDOGLYCAN DL-ENDOPEPTIDASE CWLO"/>
    <property type="match status" value="1"/>
</dbReference>
<dbReference type="SUPFAM" id="SSF54001">
    <property type="entry name" value="Cysteine proteinases"/>
    <property type="match status" value="1"/>
</dbReference>
<comment type="caution">
    <text evidence="7">The sequence shown here is derived from an EMBL/GenBank/DDBJ whole genome shotgun (WGS) entry which is preliminary data.</text>
</comment>
<comment type="similarity">
    <text evidence="1">Belongs to the peptidase C40 family.</text>
</comment>
<name>A0A8J3BVA1_9ACTN</name>
<organism evidence="7 8">
    <name type="scientific">Mangrovihabitans endophyticus</name>
    <dbReference type="NCBI Taxonomy" id="1751298"/>
    <lineage>
        <taxon>Bacteria</taxon>
        <taxon>Bacillati</taxon>
        <taxon>Actinomycetota</taxon>
        <taxon>Actinomycetes</taxon>
        <taxon>Micromonosporales</taxon>
        <taxon>Micromonosporaceae</taxon>
        <taxon>Mangrovihabitans</taxon>
    </lineage>
</organism>
<gene>
    <name evidence="7" type="ORF">GCM10012284_00450</name>
</gene>
<sequence length="273" mass="29333">MHHSSSGRVRATFAGTGRTATSLSLALGLGLGAGQLVATPAASAAPVLQAATSSTVKTTLLDSVNTTTLGWGSKVRVTAKLRDAKTGKAVGAGYIRLQAWRNGAWHTWQVKKVPASGTVRFYTMPLISGYLRTFTYGTSKYTRAYGKTLHVKVVPSGREVLAEARRHTGALYKYGASGPKRFDCSGFTKYVYKKAAGRKLPHKANSQQRYGKAVSKSKKRIGDLIVFRSGSHGYHAAVYAGGGYMYDSPHSGARVGKHKIFSKSYVVRRLTPA</sequence>
<evidence type="ECO:0000256" key="2">
    <source>
        <dbReference type="ARBA" id="ARBA00022670"/>
    </source>
</evidence>
<dbReference type="GO" id="GO:0008234">
    <property type="term" value="F:cysteine-type peptidase activity"/>
    <property type="evidence" value="ECO:0007669"/>
    <property type="project" value="UniProtKB-KW"/>
</dbReference>
<evidence type="ECO:0000256" key="5">
    <source>
        <dbReference type="SAM" id="SignalP"/>
    </source>
</evidence>
<dbReference type="Gene3D" id="3.90.1720.10">
    <property type="entry name" value="endopeptidase domain like (from Nostoc punctiforme)"/>
    <property type="match status" value="1"/>
</dbReference>
<proteinExistence type="inferred from homology"/>
<evidence type="ECO:0000313" key="7">
    <source>
        <dbReference type="EMBL" id="GGK70489.1"/>
    </source>
</evidence>
<dbReference type="InterPro" id="IPR038765">
    <property type="entry name" value="Papain-like_cys_pep_sf"/>
</dbReference>
<evidence type="ECO:0000256" key="3">
    <source>
        <dbReference type="ARBA" id="ARBA00022801"/>
    </source>
</evidence>
<reference evidence="7" key="2">
    <citation type="submission" date="2020-09" db="EMBL/GenBank/DDBJ databases">
        <authorList>
            <person name="Sun Q."/>
            <person name="Zhou Y."/>
        </authorList>
    </citation>
    <scope>NUCLEOTIDE SEQUENCE</scope>
    <source>
        <strain evidence="7">CGMCC 4.7299</strain>
    </source>
</reference>
<dbReference type="GO" id="GO:0006508">
    <property type="term" value="P:proteolysis"/>
    <property type="evidence" value="ECO:0007669"/>
    <property type="project" value="UniProtKB-KW"/>
</dbReference>
<keyword evidence="5" id="KW-0732">Signal</keyword>
<accession>A0A8J3BVA1</accession>
<dbReference type="AlphaFoldDB" id="A0A8J3BVA1"/>
<evidence type="ECO:0000259" key="6">
    <source>
        <dbReference type="PROSITE" id="PS51935"/>
    </source>
</evidence>
<keyword evidence="2" id="KW-0645">Protease</keyword>
<evidence type="ECO:0000313" key="8">
    <source>
        <dbReference type="Proteomes" id="UP000656042"/>
    </source>
</evidence>
<dbReference type="Pfam" id="PF00877">
    <property type="entry name" value="NLPC_P60"/>
    <property type="match status" value="1"/>
</dbReference>
<protein>
    <recommendedName>
        <fullName evidence="6">NlpC/P60 domain-containing protein</fullName>
    </recommendedName>
</protein>
<keyword evidence="8" id="KW-1185">Reference proteome</keyword>
<evidence type="ECO:0000256" key="4">
    <source>
        <dbReference type="ARBA" id="ARBA00022807"/>
    </source>
</evidence>
<dbReference type="InterPro" id="IPR051794">
    <property type="entry name" value="PG_Endopeptidase_C40"/>
</dbReference>
<dbReference type="PROSITE" id="PS51935">
    <property type="entry name" value="NLPC_P60"/>
    <property type="match status" value="1"/>
</dbReference>
<dbReference type="RefSeq" id="WP_229715293.1">
    <property type="nucleotide sequence ID" value="NZ_BMMX01000001.1"/>
</dbReference>
<evidence type="ECO:0000256" key="1">
    <source>
        <dbReference type="ARBA" id="ARBA00007074"/>
    </source>
</evidence>
<dbReference type="Proteomes" id="UP000656042">
    <property type="component" value="Unassembled WGS sequence"/>
</dbReference>
<dbReference type="PANTHER" id="PTHR47359:SF3">
    <property type="entry name" value="NLP_P60 DOMAIN-CONTAINING PROTEIN-RELATED"/>
    <property type="match status" value="1"/>
</dbReference>
<feature type="domain" description="NlpC/P60" evidence="6">
    <location>
        <begin position="154"/>
        <end position="273"/>
    </location>
</feature>
<dbReference type="EMBL" id="BMMX01000001">
    <property type="protein sequence ID" value="GGK70489.1"/>
    <property type="molecule type" value="Genomic_DNA"/>
</dbReference>
<keyword evidence="4" id="KW-0788">Thiol protease</keyword>
<reference evidence="7" key="1">
    <citation type="journal article" date="2014" name="Int. J. Syst. Evol. Microbiol.">
        <title>Complete genome sequence of Corynebacterium casei LMG S-19264T (=DSM 44701T), isolated from a smear-ripened cheese.</title>
        <authorList>
            <consortium name="US DOE Joint Genome Institute (JGI-PGF)"/>
            <person name="Walter F."/>
            <person name="Albersmeier A."/>
            <person name="Kalinowski J."/>
            <person name="Ruckert C."/>
        </authorList>
    </citation>
    <scope>NUCLEOTIDE SEQUENCE</scope>
    <source>
        <strain evidence="7">CGMCC 4.7299</strain>
    </source>
</reference>
<feature type="signal peptide" evidence="5">
    <location>
        <begin position="1"/>
        <end position="44"/>
    </location>
</feature>